<dbReference type="PIRSF" id="PIRSF006648">
    <property type="entry name" value="DrrB"/>
    <property type="match status" value="1"/>
</dbReference>
<dbReference type="PANTHER" id="PTHR30413:SF8">
    <property type="entry name" value="TRANSPORT PERMEASE PROTEIN"/>
    <property type="match status" value="1"/>
</dbReference>
<evidence type="ECO:0000256" key="8">
    <source>
        <dbReference type="ARBA" id="ARBA00023136"/>
    </source>
</evidence>
<feature type="domain" description="ABC transmembrane type-2" evidence="10">
    <location>
        <begin position="26"/>
        <end position="244"/>
    </location>
</feature>
<evidence type="ECO:0000256" key="3">
    <source>
        <dbReference type="ARBA" id="ARBA00022448"/>
    </source>
</evidence>
<feature type="transmembrane region" description="Helical" evidence="9">
    <location>
        <begin position="167"/>
        <end position="185"/>
    </location>
</feature>
<evidence type="ECO:0000256" key="1">
    <source>
        <dbReference type="ARBA" id="ARBA00004429"/>
    </source>
</evidence>
<keyword evidence="8 9" id="KW-0472">Membrane</keyword>
<dbReference type="Pfam" id="PF01061">
    <property type="entry name" value="ABC2_membrane"/>
    <property type="match status" value="1"/>
</dbReference>
<keyword evidence="3 9" id="KW-0813">Transport</keyword>
<evidence type="ECO:0000313" key="12">
    <source>
        <dbReference type="Proteomes" id="UP001305815"/>
    </source>
</evidence>
<keyword evidence="7 9" id="KW-1133">Transmembrane helix</keyword>
<evidence type="ECO:0000259" key="10">
    <source>
        <dbReference type="PROSITE" id="PS51012"/>
    </source>
</evidence>
<proteinExistence type="inferred from homology"/>
<evidence type="ECO:0000313" key="11">
    <source>
        <dbReference type="EMBL" id="BDZ77001.1"/>
    </source>
</evidence>
<protein>
    <recommendedName>
        <fullName evidence="9">Transport permease protein</fullName>
    </recommendedName>
</protein>
<sequence length="252" mass="29227">MRKQSYFVIQELVSRELKRKYSRSRLGILWSVLSPLLSMAVLSLVFSAMFRKSIENYPVYYLTGFILWNFFTTATNTAMTALADNQALILQVKFPREVFPFARAYTAFVNFLYSLIAYGIILLIFGIRLSAAVFLFPVIVFFIFLFSLGMGYLLSVLYVFFGDVRHLYSVFLTLWMYLSALFYPLELLPETMQRLIWQNPIYNFIAAARDCILYGTLPRSAVMIRIFVWGIGMYGAGKFVFQKSQSKVIQKL</sequence>
<keyword evidence="6 9" id="KW-0812">Transmembrane</keyword>
<feature type="transmembrane region" description="Helical" evidence="9">
    <location>
        <begin position="133"/>
        <end position="160"/>
    </location>
</feature>
<feature type="transmembrane region" description="Helical" evidence="9">
    <location>
        <begin position="222"/>
        <end position="241"/>
    </location>
</feature>
<feature type="transmembrane region" description="Helical" evidence="9">
    <location>
        <begin position="28"/>
        <end position="48"/>
    </location>
</feature>
<evidence type="ECO:0000256" key="7">
    <source>
        <dbReference type="ARBA" id="ARBA00022989"/>
    </source>
</evidence>
<organism evidence="11 12">
    <name type="scientific">Claveliimonas bilis</name>
    <dbReference type="NCBI Taxonomy" id="3028070"/>
    <lineage>
        <taxon>Bacteria</taxon>
        <taxon>Bacillati</taxon>
        <taxon>Bacillota</taxon>
        <taxon>Clostridia</taxon>
        <taxon>Lachnospirales</taxon>
        <taxon>Lachnospiraceae</taxon>
        <taxon>Claveliimonas</taxon>
    </lineage>
</organism>
<dbReference type="Proteomes" id="UP001305815">
    <property type="component" value="Chromosome"/>
</dbReference>
<keyword evidence="5" id="KW-0997">Cell inner membrane</keyword>
<keyword evidence="4 9" id="KW-1003">Cell membrane</keyword>
<dbReference type="InterPro" id="IPR013525">
    <property type="entry name" value="ABC2_TM"/>
</dbReference>
<dbReference type="PANTHER" id="PTHR30413">
    <property type="entry name" value="INNER MEMBRANE TRANSPORT PERMEASE"/>
    <property type="match status" value="1"/>
</dbReference>
<evidence type="ECO:0000256" key="6">
    <source>
        <dbReference type="ARBA" id="ARBA00022692"/>
    </source>
</evidence>
<accession>A0ABM8I566</accession>
<reference evidence="12" key="1">
    <citation type="journal article" date="2023" name="Int. J. Syst. Evol. Microbiol.">
        <title>Claveliimonas bilis gen. nov., sp. nov., deoxycholic acid-producing bacteria isolated from human faeces, and reclassification of Sellimonas monacensis Zenner et al. 2021 as Claveliimonas monacensis comb. nov.</title>
        <authorList>
            <person name="Hisatomi A."/>
            <person name="Kastawa N.W.E.P.G."/>
            <person name="Song I."/>
            <person name="Ohkuma M."/>
            <person name="Fukiya S."/>
            <person name="Sakamoto M."/>
        </authorList>
    </citation>
    <scope>NUCLEOTIDE SEQUENCE [LARGE SCALE GENOMIC DNA]</scope>
    <source>
        <strain evidence="12">12BBH14</strain>
    </source>
</reference>
<dbReference type="PROSITE" id="PS51012">
    <property type="entry name" value="ABC_TM2"/>
    <property type="match status" value="1"/>
</dbReference>
<dbReference type="InterPro" id="IPR047817">
    <property type="entry name" value="ABC2_TM_bact-type"/>
</dbReference>
<feature type="transmembrane region" description="Helical" evidence="9">
    <location>
        <begin position="60"/>
        <end position="83"/>
    </location>
</feature>
<evidence type="ECO:0000256" key="2">
    <source>
        <dbReference type="ARBA" id="ARBA00007783"/>
    </source>
</evidence>
<comment type="similarity">
    <text evidence="2 9">Belongs to the ABC-2 integral membrane protein family.</text>
</comment>
<evidence type="ECO:0000256" key="9">
    <source>
        <dbReference type="RuleBase" id="RU361157"/>
    </source>
</evidence>
<dbReference type="InterPro" id="IPR000412">
    <property type="entry name" value="ABC_2_transport"/>
</dbReference>
<dbReference type="EMBL" id="AP027742">
    <property type="protein sequence ID" value="BDZ77001.1"/>
    <property type="molecule type" value="Genomic_DNA"/>
</dbReference>
<feature type="transmembrane region" description="Helical" evidence="9">
    <location>
        <begin position="104"/>
        <end position="127"/>
    </location>
</feature>
<dbReference type="RefSeq" id="WP_316266629.1">
    <property type="nucleotide sequence ID" value="NZ_AP027742.1"/>
</dbReference>
<comment type="subcellular location">
    <subcellularLocation>
        <location evidence="1">Cell inner membrane</location>
        <topology evidence="1">Multi-pass membrane protein</topology>
    </subcellularLocation>
    <subcellularLocation>
        <location evidence="9">Cell membrane</location>
        <topology evidence="9">Multi-pass membrane protein</topology>
    </subcellularLocation>
</comment>
<evidence type="ECO:0000256" key="4">
    <source>
        <dbReference type="ARBA" id="ARBA00022475"/>
    </source>
</evidence>
<evidence type="ECO:0000256" key="5">
    <source>
        <dbReference type="ARBA" id="ARBA00022519"/>
    </source>
</evidence>
<keyword evidence="12" id="KW-1185">Reference proteome</keyword>
<dbReference type="PRINTS" id="PR00164">
    <property type="entry name" value="ABC2TRNSPORT"/>
</dbReference>
<gene>
    <name evidence="11" type="ORF">Lac1_11840</name>
</gene>
<name>A0ABM8I566_9FIRM</name>